<dbReference type="OrthoDB" id="9785438at2"/>
<gene>
    <name evidence="1" type="ORF">EG240_09270</name>
</gene>
<dbReference type="AlphaFoldDB" id="A0A3P3W776"/>
<accession>A0A3P3W776</accession>
<proteinExistence type="predicted"/>
<dbReference type="EMBL" id="RQVQ01000018">
    <property type="protein sequence ID" value="RRJ90288.1"/>
    <property type="molecule type" value="Genomic_DNA"/>
</dbReference>
<dbReference type="PANTHER" id="PTHR33639:SF2">
    <property type="entry name" value="DUF393 DOMAIN-CONTAINING PROTEIN"/>
    <property type="match status" value="1"/>
</dbReference>
<organism evidence="1 2">
    <name type="scientific">Paenimyroides tangerinum</name>
    <dbReference type="NCBI Taxonomy" id="2488728"/>
    <lineage>
        <taxon>Bacteria</taxon>
        <taxon>Pseudomonadati</taxon>
        <taxon>Bacteroidota</taxon>
        <taxon>Flavobacteriia</taxon>
        <taxon>Flavobacteriales</taxon>
        <taxon>Flavobacteriaceae</taxon>
        <taxon>Paenimyroides</taxon>
    </lineage>
</organism>
<comment type="caution">
    <text evidence="1">The sequence shown here is derived from an EMBL/GenBank/DDBJ whole genome shotgun (WGS) entry which is preliminary data.</text>
</comment>
<dbReference type="Pfam" id="PF04134">
    <property type="entry name" value="DCC1-like"/>
    <property type="match status" value="1"/>
</dbReference>
<name>A0A3P3W776_9FLAO</name>
<dbReference type="Proteomes" id="UP000275719">
    <property type="component" value="Unassembled WGS sequence"/>
</dbReference>
<dbReference type="InterPro" id="IPR052927">
    <property type="entry name" value="DCC_oxidoreductase"/>
</dbReference>
<reference evidence="1 2" key="1">
    <citation type="submission" date="2018-11" db="EMBL/GenBank/DDBJ databases">
        <title>Flavobacterium sp. nov., YIM 102701-2 draft genome.</title>
        <authorList>
            <person name="Li G."/>
            <person name="Jiang Y."/>
        </authorList>
    </citation>
    <scope>NUCLEOTIDE SEQUENCE [LARGE SCALE GENOMIC DNA]</scope>
    <source>
        <strain evidence="1 2">YIM 102701-2</strain>
    </source>
</reference>
<protein>
    <submittedName>
        <fullName evidence="1">DUF393 domain-containing protein</fullName>
    </submittedName>
</protein>
<evidence type="ECO:0000313" key="2">
    <source>
        <dbReference type="Proteomes" id="UP000275719"/>
    </source>
</evidence>
<dbReference type="PANTHER" id="PTHR33639">
    <property type="entry name" value="THIOL-DISULFIDE OXIDOREDUCTASE DCC"/>
    <property type="match status" value="1"/>
</dbReference>
<dbReference type="RefSeq" id="WP_125019116.1">
    <property type="nucleotide sequence ID" value="NZ_RQVQ01000018.1"/>
</dbReference>
<sequence>MEFPKEKQIILFDGVCNYCNDIVNKIIESDNKDLFRFVALQSEKGQEIIKYIGINPNIDSIVLYQPGFAYYVKSEAIFKIARQLNSGFTLIKLLSILPSSLADLGYNYFAKNRYNWYGKKEACMIPTPEIKAKFL</sequence>
<evidence type="ECO:0000313" key="1">
    <source>
        <dbReference type="EMBL" id="RRJ90288.1"/>
    </source>
</evidence>
<dbReference type="InterPro" id="IPR007263">
    <property type="entry name" value="DCC1-like"/>
</dbReference>
<keyword evidence="2" id="KW-1185">Reference proteome</keyword>
<dbReference type="GO" id="GO:0015035">
    <property type="term" value="F:protein-disulfide reductase activity"/>
    <property type="evidence" value="ECO:0007669"/>
    <property type="project" value="InterPro"/>
</dbReference>